<dbReference type="eggNOG" id="COG0164">
    <property type="taxonomic scope" value="Bacteria"/>
</dbReference>
<dbReference type="EMBL" id="CP007711">
    <property type="protein sequence ID" value="AIV03668.1"/>
    <property type="molecule type" value="Genomic_DNA"/>
</dbReference>
<dbReference type="Gene3D" id="3.30.420.10">
    <property type="entry name" value="Ribonuclease H-like superfamily/Ribonuclease H"/>
    <property type="match status" value="1"/>
</dbReference>
<evidence type="ECO:0000256" key="8">
    <source>
        <dbReference type="ARBA" id="ARBA00022723"/>
    </source>
</evidence>
<dbReference type="InterPro" id="IPR024567">
    <property type="entry name" value="RNase_HII/HIII_dom"/>
</dbReference>
<feature type="binding site" evidence="12">
    <location>
        <position position="27"/>
    </location>
    <ligand>
        <name>a divalent metal cation</name>
        <dbReference type="ChEBI" id="CHEBI:60240"/>
    </ligand>
</feature>
<evidence type="ECO:0000256" key="13">
    <source>
        <dbReference type="RuleBase" id="RU003515"/>
    </source>
</evidence>
<comment type="cofactor">
    <cofactor evidence="12">
        <name>Mn(2+)</name>
        <dbReference type="ChEBI" id="CHEBI:29035"/>
    </cofactor>
    <cofactor evidence="12">
        <name>Mg(2+)</name>
        <dbReference type="ChEBI" id="CHEBI:18420"/>
    </cofactor>
    <text evidence="12">Manganese or magnesium. Binds 1 divalent metal ion per monomer in the absence of substrate. May bind a second metal ion after substrate binding.</text>
</comment>
<evidence type="ECO:0000256" key="4">
    <source>
        <dbReference type="ARBA" id="ARBA00004496"/>
    </source>
</evidence>
<dbReference type="GO" id="GO:0043137">
    <property type="term" value="P:DNA replication, removal of RNA primer"/>
    <property type="evidence" value="ECO:0007669"/>
    <property type="project" value="TreeGrafter"/>
</dbReference>
<dbReference type="PROSITE" id="PS51975">
    <property type="entry name" value="RNASE_H_2"/>
    <property type="match status" value="1"/>
</dbReference>
<comment type="catalytic activity">
    <reaction evidence="1 12 13">
        <text>Endonucleolytic cleavage to 5'-phosphomonoester.</text>
        <dbReference type="EC" id="3.1.26.4"/>
    </reaction>
</comment>
<name>A0A097SSU8_9BACT</name>
<keyword evidence="10 12" id="KW-0378">Hydrolase</keyword>
<protein>
    <recommendedName>
        <fullName evidence="13">Ribonuclease</fullName>
        <ecNumber evidence="13">3.1.26.4</ecNumber>
    </recommendedName>
</protein>
<comment type="function">
    <text evidence="3 13">Endonuclease that specifically degrades the RNA of RNA-DNA hybrids.</text>
</comment>
<dbReference type="AlphaFoldDB" id="A0A097SSU8"/>
<evidence type="ECO:0000256" key="10">
    <source>
        <dbReference type="ARBA" id="ARBA00022801"/>
    </source>
</evidence>
<evidence type="ECO:0000313" key="16">
    <source>
        <dbReference type="Proteomes" id="UP000030066"/>
    </source>
</evidence>
<keyword evidence="7 12" id="KW-0540">Nuclease</keyword>
<evidence type="ECO:0000256" key="5">
    <source>
        <dbReference type="ARBA" id="ARBA00007383"/>
    </source>
</evidence>
<dbReference type="NCBIfam" id="NF000595">
    <property type="entry name" value="PRK00015.1-3"/>
    <property type="match status" value="1"/>
</dbReference>
<accession>A0A097SSU8</accession>
<dbReference type="CDD" id="cd07182">
    <property type="entry name" value="RNase_HII_bacteria_HII_like"/>
    <property type="match status" value="1"/>
</dbReference>
<dbReference type="SUPFAM" id="SSF53098">
    <property type="entry name" value="Ribonuclease H-like"/>
    <property type="match status" value="1"/>
</dbReference>
<evidence type="ECO:0000256" key="2">
    <source>
        <dbReference type="ARBA" id="ARBA00001946"/>
    </source>
</evidence>
<evidence type="ECO:0000259" key="14">
    <source>
        <dbReference type="PROSITE" id="PS51975"/>
    </source>
</evidence>
<dbReference type="InterPro" id="IPR001352">
    <property type="entry name" value="RNase_HII/HIII"/>
</dbReference>
<sequence>MKNLKNNYYQYEKIYWNNNQLVLGLDEAGRGCWAGPLVVAGVILPINYRNDDIKDSKILTAKKRESLFHEIKGNALKIETIIFSPGSVDKLNPKTASINGMKEIINHLKDQCTVALIDAESVKVNHFNTQAIIHGDQLSISIAAASIIAKVTRDHLLDELDHQYPLYGFSKHKGYGTAFHHEQLKKYGPIRNVHRYSYKPIKKLLEDR</sequence>
<evidence type="ECO:0000256" key="3">
    <source>
        <dbReference type="ARBA" id="ARBA00004065"/>
    </source>
</evidence>
<keyword evidence="8 12" id="KW-0479">Metal-binding</keyword>
<dbReference type="KEGG" id="mgj:MGM1_2950"/>
<dbReference type="GO" id="GO:0032299">
    <property type="term" value="C:ribonuclease H2 complex"/>
    <property type="evidence" value="ECO:0007669"/>
    <property type="project" value="TreeGrafter"/>
</dbReference>
<feature type="binding site" evidence="12">
    <location>
        <position position="118"/>
    </location>
    <ligand>
        <name>a divalent metal cation</name>
        <dbReference type="ChEBI" id="CHEBI:60240"/>
    </ligand>
</feature>
<evidence type="ECO:0000313" key="15">
    <source>
        <dbReference type="EMBL" id="AIV03668.1"/>
    </source>
</evidence>
<keyword evidence="11" id="KW-0464">Manganese</keyword>
<evidence type="ECO:0000256" key="11">
    <source>
        <dbReference type="ARBA" id="ARBA00023211"/>
    </source>
</evidence>
<comment type="cofactor">
    <cofactor evidence="2">
        <name>Mg(2+)</name>
        <dbReference type="ChEBI" id="CHEBI:18420"/>
    </cofactor>
</comment>
<dbReference type="PANTHER" id="PTHR10954:SF18">
    <property type="entry name" value="RIBONUCLEASE HII"/>
    <property type="match status" value="1"/>
</dbReference>
<gene>
    <name evidence="15" type="primary">rnhB</name>
    <name evidence="15" type="ORF">MGM1_2950</name>
</gene>
<dbReference type="InterPro" id="IPR036397">
    <property type="entry name" value="RNaseH_sf"/>
</dbReference>
<dbReference type="GO" id="GO:0046872">
    <property type="term" value="F:metal ion binding"/>
    <property type="evidence" value="ECO:0007669"/>
    <property type="project" value="UniProtKB-KW"/>
</dbReference>
<evidence type="ECO:0000256" key="9">
    <source>
        <dbReference type="ARBA" id="ARBA00022759"/>
    </source>
</evidence>
<dbReference type="GO" id="GO:0006298">
    <property type="term" value="P:mismatch repair"/>
    <property type="evidence" value="ECO:0007669"/>
    <property type="project" value="TreeGrafter"/>
</dbReference>
<dbReference type="EC" id="3.1.26.4" evidence="13"/>
<dbReference type="HOGENOM" id="CLU_036532_3_2_14"/>
<evidence type="ECO:0000256" key="12">
    <source>
        <dbReference type="PROSITE-ProRule" id="PRU01319"/>
    </source>
</evidence>
<feature type="domain" description="RNase H type-2" evidence="14">
    <location>
        <begin position="20"/>
        <end position="208"/>
    </location>
</feature>
<keyword evidence="9 12" id="KW-0255">Endonuclease</keyword>
<dbReference type="STRING" id="1318617.MGM1_2950"/>
<keyword evidence="6" id="KW-0963">Cytoplasm</keyword>
<reference evidence="15 16" key="1">
    <citation type="journal article" date="2014" name="PLoS ONE">
        <title>An emerging Mycoplasma associated with trichomoniasis, vaginal infection and disease.</title>
        <authorList>
            <consortium name="Vaginal Microbiome Consortium"/>
            <person name="Fettweis J.M."/>
            <person name="Serrano M.G."/>
            <person name="Huang B."/>
            <person name="Brooks J.P."/>
            <person name="Glascock A.L."/>
            <person name="Sheth N.U."/>
            <person name="Strauss J.F.III."/>
            <person name="Jefferson K.K."/>
            <person name="Buck G.A."/>
        </authorList>
    </citation>
    <scope>NUCLEOTIDE SEQUENCE [LARGE SCALE GENOMIC DNA]</scope>
    <source>
        <strain evidence="15 16">VCU_M1</strain>
    </source>
</reference>
<comment type="subcellular location">
    <subcellularLocation>
        <location evidence="4">Cytoplasm</location>
    </subcellularLocation>
</comment>
<evidence type="ECO:0000256" key="7">
    <source>
        <dbReference type="ARBA" id="ARBA00022722"/>
    </source>
</evidence>
<dbReference type="GO" id="GO:0003723">
    <property type="term" value="F:RNA binding"/>
    <property type="evidence" value="ECO:0007669"/>
    <property type="project" value="UniProtKB-UniRule"/>
</dbReference>
<proteinExistence type="inferred from homology"/>
<dbReference type="GO" id="GO:0005737">
    <property type="term" value="C:cytoplasm"/>
    <property type="evidence" value="ECO:0007669"/>
    <property type="project" value="UniProtKB-SubCell"/>
</dbReference>
<evidence type="ECO:0000256" key="6">
    <source>
        <dbReference type="ARBA" id="ARBA00022490"/>
    </source>
</evidence>
<keyword evidence="16" id="KW-1185">Reference proteome</keyword>
<organism evidence="15 16">
    <name type="scientific">Candidatus Malacoplasma girerdii</name>
    <dbReference type="NCBI Taxonomy" id="1318617"/>
    <lineage>
        <taxon>Bacteria</taxon>
        <taxon>Bacillati</taxon>
        <taxon>Mycoplasmatota</taxon>
        <taxon>Mycoplasmoidales</taxon>
        <taxon>Mycoplasmoidaceae</taxon>
        <taxon>Malacoplasma</taxon>
    </lineage>
</organism>
<feature type="binding site" evidence="12">
    <location>
        <position position="26"/>
    </location>
    <ligand>
        <name>a divalent metal cation</name>
        <dbReference type="ChEBI" id="CHEBI:60240"/>
    </ligand>
</feature>
<dbReference type="GO" id="GO:0004523">
    <property type="term" value="F:RNA-DNA hybrid ribonuclease activity"/>
    <property type="evidence" value="ECO:0007669"/>
    <property type="project" value="UniProtKB-UniRule"/>
</dbReference>
<dbReference type="PANTHER" id="PTHR10954">
    <property type="entry name" value="RIBONUCLEASE H2 SUBUNIT A"/>
    <property type="match status" value="1"/>
</dbReference>
<dbReference type="Pfam" id="PF01351">
    <property type="entry name" value="RNase_HII"/>
    <property type="match status" value="1"/>
</dbReference>
<evidence type="ECO:0000256" key="1">
    <source>
        <dbReference type="ARBA" id="ARBA00000077"/>
    </source>
</evidence>
<comment type="similarity">
    <text evidence="5 13">Belongs to the RNase HII family.</text>
</comment>
<dbReference type="InterPro" id="IPR022898">
    <property type="entry name" value="RNase_HII"/>
</dbReference>
<dbReference type="InterPro" id="IPR012337">
    <property type="entry name" value="RNaseH-like_sf"/>
</dbReference>
<dbReference type="Proteomes" id="UP000030066">
    <property type="component" value="Chromosome"/>
</dbReference>